<feature type="transmembrane region" description="Helical" evidence="1">
    <location>
        <begin position="83"/>
        <end position="101"/>
    </location>
</feature>
<keyword evidence="1" id="KW-0472">Membrane</keyword>
<sequence length="214" mass="22845">MRRQDRYALVLGLLLFNYVLGMFPADELGDACRLVVFVVTLLLAVRTSHVHRSTARWIAVVMITGTVAVAILLLAGADALGAGVLNAWMSAVLLVTVFVIVRRVLTHEVVTVNTIFGALSAYFLIGFMFAAIYGAIVNLDPTPFFAGGKRASAGVLQYFSFTTLTTLGYGDFTAATQAGRSLAVLEALAGQIFLVTLVARLVSAFRPGAGARDR</sequence>
<keyword evidence="4" id="KW-1185">Reference proteome</keyword>
<evidence type="ECO:0000256" key="1">
    <source>
        <dbReference type="SAM" id="Phobius"/>
    </source>
</evidence>
<feature type="transmembrane region" description="Helical" evidence="1">
    <location>
        <begin position="31"/>
        <end position="50"/>
    </location>
</feature>
<evidence type="ECO:0000259" key="2">
    <source>
        <dbReference type="Pfam" id="PF07885"/>
    </source>
</evidence>
<dbReference type="Gene3D" id="1.10.287.70">
    <property type="match status" value="1"/>
</dbReference>
<feature type="domain" description="Potassium channel" evidence="2">
    <location>
        <begin position="151"/>
        <end position="205"/>
    </location>
</feature>
<reference evidence="3 4" key="1">
    <citation type="journal article" date="2019" name="Int. J. Syst. Evol. Microbiol.">
        <title>The Global Catalogue of Microorganisms (GCM) 10K type strain sequencing project: providing services to taxonomists for standard genome sequencing and annotation.</title>
        <authorList>
            <consortium name="The Broad Institute Genomics Platform"/>
            <consortium name="The Broad Institute Genome Sequencing Center for Infectious Disease"/>
            <person name="Wu L."/>
            <person name="Ma J."/>
        </authorList>
    </citation>
    <scope>NUCLEOTIDE SEQUENCE [LARGE SCALE GENOMIC DNA]</scope>
    <source>
        <strain evidence="3 4">JCM 16221</strain>
    </source>
</reference>
<gene>
    <name evidence="3" type="ORF">GCM10009854_40170</name>
</gene>
<dbReference type="Pfam" id="PF07885">
    <property type="entry name" value="Ion_trans_2"/>
    <property type="match status" value="1"/>
</dbReference>
<keyword evidence="1" id="KW-1133">Transmembrane helix</keyword>
<evidence type="ECO:0000313" key="4">
    <source>
        <dbReference type="Proteomes" id="UP001501218"/>
    </source>
</evidence>
<proteinExistence type="predicted"/>
<dbReference type="SUPFAM" id="SSF81324">
    <property type="entry name" value="Voltage-gated potassium channels"/>
    <property type="match status" value="1"/>
</dbReference>
<name>A0ABN3GPV7_9PSEU</name>
<dbReference type="Proteomes" id="UP001501218">
    <property type="component" value="Unassembled WGS sequence"/>
</dbReference>
<feature type="transmembrane region" description="Helical" evidence="1">
    <location>
        <begin position="182"/>
        <end position="202"/>
    </location>
</feature>
<comment type="caution">
    <text evidence="3">The sequence shown here is derived from an EMBL/GenBank/DDBJ whole genome shotgun (WGS) entry which is preliminary data.</text>
</comment>
<keyword evidence="1" id="KW-0812">Transmembrane</keyword>
<protein>
    <recommendedName>
        <fullName evidence="2">Potassium channel domain-containing protein</fullName>
    </recommendedName>
</protein>
<organism evidence="3 4">
    <name type="scientific">Saccharopolyspora halophila</name>
    <dbReference type="NCBI Taxonomy" id="405551"/>
    <lineage>
        <taxon>Bacteria</taxon>
        <taxon>Bacillati</taxon>
        <taxon>Actinomycetota</taxon>
        <taxon>Actinomycetes</taxon>
        <taxon>Pseudonocardiales</taxon>
        <taxon>Pseudonocardiaceae</taxon>
        <taxon>Saccharopolyspora</taxon>
    </lineage>
</organism>
<accession>A0ABN3GPV7</accession>
<dbReference type="EMBL" id="BAAARA010000018">
    <property type="protein sequence ID" value="GAA2357771.1"/>
    <property type="molecule type" value="Genomic_DNA"/>
</dbReference>
<feature type="transmembrane region" description="Helical" evidence="1">
    <location>
        <begin position="57"/>
        <end position="77"/>
    </location>
</feature>
<dbReference type="InterPro" id="IPR013099">
    <property type="entry name" value="K_chnl_dom"/>
</dbReference>
<evidence type="ECO:0000313" key="3">
    <source>
        <dbReference type="EMBL" id="GAA2357771.1"/>
    </source>
</evidence>
<feature type="transmembrane region" description="Helical" evidence="1">
    <location>
        <begin position="113"/>
        <end position="136"/>
    </location>
</feature>